<dbReference type="PROSITE" id="PS00411">
    <property type="entry name" value="KINESIN_MOTOR_1"/>
    <property type="match status" value="1"/>
</dbReference>
<feature type="coiled-coil region" evidence="8">
    <location>
        <begin position="854"/>
        <end position="993"/>
    </location>
</feature>
<feature type="coiled-coil region" evidence="8">
    <location>
        <begin position="1261"/>
        <end position="1383"/>
    </location>
</feature>
<feature type="coiled-coil region" evidence="8">
    <location>
        <begin position="345"/>
        <end position="379"/>
    </location>
</feature>
<evidence type="ECO:0000259" key="10">
    <source>
        <dbReference type="PROSITE" id="PS50067"/>
    </source>
</evidence>
<feature type="coiled-coil region" evidence="8">
    <location>
        <begin position="2290"/>
        <end position="2331"/>
    </location>
</feature>
<evidence type="ECO:0000256" key="6">
    <source>
        <dbReference type="ARBA" id="ARBA00023212"/>
    </source>
</evidence>
<dbReference type="SUPFAM" id="SSF58100">
    <property type="entry name" value="Bacterial hemolysins"/>
    <property type="match status" value="1"/>
</dbReference>
<dbReference type="GO" id="GO:0005524">
    <property type="term" value="F:ATP binding"/>
    <property type="evidence" value="ECO:0007669"/>
    <property type="project" value="UniProtKB-UniRule"/>
</dbReference>
<protein>
    <recommendedName>
        <fullName evidence="10">Kinesin motor domain-containing protein</fullName>
    </recommendedName>
</protein>
<keyword evidence="12" id="KW-1185">Reference proteome</keyword>
<keyword evidence="2 7" id="KW-0547">Nucleotide-binding</keyword>
<feature type="region of interest" description="Disordered" evidence="9">
    <location>
        <begin position="2936"/>
        <end position="2962"/>
    </location>
</feature>
<dbReference type="GO" id="GO:0000278">
    <property type="term" value="P:mitotic cell cycle"/>
    <property type="evidence" value="ECO:0007669"/>
    <property type="project" value="TreeGrafter"/>
</dbReference>
<dbReference type="InterPro" id="IPR027640">
    <property type="entry name" value="Kinesin-like_fam"/>
</dbReference>
<evidence type="ECO:0000256" key="3">
    <source>
        <dbReference type="ARBA" id="ARBA00022840"/>
    </source>
</evidence>
<feature type="coiled-coil region" evidence="8">
    <location>
        <begin position="1476"/>
        <end position="1524"/>
    </location>
</feature>
<dbReference type="GO" id="GO:0003777">
    <property type="term" value="F:microtubule motor activity"/>
    <property type="evidence" value="ECO:0007669"/>
    <property type="project" value="InterPro"/>
</dbReference>
<dbReference type="GO" id="GO:0007018">
    <property type="term" value="P:microtubule-based movement"/>
    <property type="evidence" value="ECO:0007669"/>
    <property type="project" value="InterPro"/>
</dbReference>
<evidence type="ECO:0000256" key="2">
    <source>
        <dbReference type="ARBA" id="ARBA00022741"/>
    </source>
</evidence>
<dbReference type="PANTHER" id="PTHR47968:SF75">
    <property type="entry name" value="CENTROMERE-ASSOCIATED PROTEIN E"/>
    <property type="match status" value="1"/>
</dbReference>
<feature type="binding site" evidence="7">
    <location>
        <begin position="87"/>
        <end position="94"/>
    </location>
    <ligand>
        <name>ATP</name>
        <dbReference type="ChEBI" id="CHEBI:30616"/>
    </ligand>
</feature>
<feature type="coiled-coil region" evidence="8">
    <location>
        <begin position="2367"/>
        <end position="2439"/>
    </location>
</feature>
<feature type="coiled-coil region" evidence="8">
    <location>
        <begin position="1758"/>
        <end position="1865"/>
    </location>
</feature>
<evidence type="ECO:0000256" key="9">
    <source>
        <dbReference type="SAM" id="MobiDB-lite"/>
    </source>
</evidence>
<name>A0AAD7YS34_MYTSE</name>
<dbReference type="Proteomes" id="UP001231518">
    <property type="component" value="Chromosome 7"/>
</dbReference>
<feature type="coiled-coil region" evidence="8">
    <location>
        <begin position="2730"/>
        <end position="2792"/>
    </location>
</feature>
<evidence type="ECO:0000256" key="1">
    <source>
        <dbReference type="ARBA" id="ARBA00004245"/>
    </source>
</evidence>
<dbReference type="PRINTS" id="PR00380">
    <property type="entry name" value="KINESINHEAVY"/>
</dbReference>
<dbReference type="SMART" id="SM00129">
    <property type="entry name" value="KISc"/>
    <property type="match status" value="1"/>
</dbReference>
<feature type="coiled-coil region" evidence="8">
    <location>
        <begin position="3000"/>
        <end position="3027"/>
    </location>
</feature>
<feature type="coiled-coil region" evidence="8">
    <location>
        <begin position="2045"/>
        <end position="2121"/>
    </location>
</feature>
<dbReference type="GO" id="GO:0008017">
    <property type="term" value="F:microtubule binding"/>
    <property type="evidence" value="ECO:0007669"/>
    <property type="project" value="InterPro"/>
</dbReference>
<accession>A0AAD7YS34</accession>
<feature type="coiled-coil region" evidence="8">
    <location>
        <begin position="2165"/>
        <end position="2220"/>
    </location>
</feature>
<keyword evidence="4 8" id="KW-0175">Coiled coil</keyword>
<comment type="subcellular location">
    <subcellularLocation>
        <location evidence="1">Cytoplasm</location>
        <location evidence="1">Cytoskeleton</location>
    </subcellularLocation>
</comment>
<dbReference type="InterPro" id="IPR001752">
    <property type="entry name" value="Kinesin_motor_dom"/>
</dbReference>
<dbReference type="InterPro" id="IPR019821">
    <property type="entry name" value="Kinesin_motor_CS"/>
</dbReference>
<gene>
    <name evidence="11" type="ORF">PYW07_015804</name>
</gene>
<dbReference type="GO" id="GO:0005874">
    <property type="term" value="C:microtubule"/>
    <property type="evidence" value="ECO:0007669"/>
    <property type="project" value="TreeGrafter"/>
</dbReference>
<dbReference type="FunFam" id="3.40.850.10:FF:000177">
    <property type="entry name" value="Kinesin-like protein"/>
    <property type="match status" value="1"/>
</dbReference>
<dbReference type="Gene3D" id="1.10.287.1490">
    <property type="match status" value="1"/>
</dbReference>
<feature type="region of interest" description="Disordered" evidence="9">
    <location>
        <begin position="2626"/>
        <end position="2725"/>
    </location>
</feature>
<keyword evidence="5 7" id="KW-0505">Motor protein</keyword>
<feature type="compositionally biased region" description="Basic and acidic residues" evidence="9">
    <location>
        <begin position="2710"/>
        <end position="2719"/>
    </location>
</feature>
<organism evidence="11 12">
    <name type="scientific">Mythimna separata</name>
    <name type="common">Oriental armyworm</name>
    <name type="synonym">Pseudaletia separata</name>
    <dbReference type="NCBI Taxonomy" id="271217"/>
    <lineage>
        <taxon>Eukaryota</taxon>
        <taxon>Metazoa</taxon>
        <taxon>Ecdysozoa</taxon>
        <taxon>Arthropoda</taxon>
        <taxon>Hexapoda</taxon>
        <taxon>Insecta</taxon>
        <taxon>Pterygota</taxon>
        <taxon>Neoptera</taxon>
        <taxon>Endopterygota</taxon>
        <taxon>Lepidoptera</taxon>
        <taxon>Glossata</taxon>
        <taxon>Ditrysia</taxon>
        <taxon>Noctuoidea</taxon>
        <taxon>Noctuidae</taxon>
        <taxon>Noctuinae</taxon>
        <taxon>Hadenini</taxon>
        <taxon>Mythimna</taxon>
    </lineage>
</organism>
<keyword evidence="6" id="KW-0963">Cytoplasm</keyword>
<evidence type="ECO:0000313" key="12">
    <source>
        <dbReference type="Proteomes" id="UP001231518"/>
    </source>
</evidence>
<dbReference type="EMBL" id="JARGEI010000010">
    <property type="protein sequence ID" value="KAJ8724846.1"/>
    <property type="molecule type" value="Genomic_DNA"/>
</dbReference>
<comment type="similarity">
    <text evidence="7">Belongs to the TRAFAC class myosin-kinesin ATPase superfamily. Kinesin family.</text>
</comment>
<sequence length="3086" mass="353144">MSDNIKVVVKVRPLISREIEDKLSYQWRVKNDTLYQLDQNGKDLGQSFTFDKVYDKDTETSDVYDDIAKPIVEAATAGFNGTIFAYGQTSSGKTYTMTGTDKSPGIIPLAVVNLFEIIRNVPDRDFLVRVSYIEIYNETVKDLLNIDKDNIKIHETLQGIKVDATEKVTSSPEEVLEVMKEGEANRQKGATNMNEQSSRSHSIFQIIIESREHIEGEENPGCVNVSQLNLVDLAGSERSGQTGATGIRFKEGTHINKSLSALALVIKQLSEDPNKYTNYRDSKLTRILQNSLGGNAKTSIICAITPAAVEETISTLQFANRAKAIKNKPEVNAVATADSTMIQRLTKQMCQLQAQLERKKNLEQDNYKLQSKIQSLQKLILNGFAHRHSVDLIGPRRKLQQPRRITISTLHSIPDDEHIAPIPKFCTPSLKYNPALVKPDFLPAASDCHKLPAVPEEAPRLITPPPIRTVFFSNEVIELDSDDEDSTQDDAQTCSPVHKCYAATKTPPCVLRRNAKEAEKNLKGIMELTEREKMYAPSVVEYIEKLEHNTTVIAKLQDQIDLMSKQSKEKDLEVEHLKSKIKQAEEAIKSLTSNKTDLQSKCDNYNTRLTDAEVSYETLRKKAKLREEELLSLLEELNGKNKKNEDIGTVMSRTLDKEIHFMDISKDISLVNSDNESIINTNDDESDNNNLNELLANTQSELNLKNQTIIDLEANIFAQQQTISLLEERSQSLQEEVTAFNEKLSLMDDENSLLKATIETLNSTIKDQKENLETAIIDIDNYNSLIQELQIKITQKESLPTIALGDSMLENMIANEEKFIASNENMRNIIHSLKLALETRNKEINELRTSMQMNTDLTHENKTLEETLESKTKEVDSLNKQITENITSINKLMHEKSVLQTLEQELTEKLVTSEQKANELEQLNREIATSAENLKEENDKLKVSIAENELTEKDLSEINNKLLKEIENMTDKIAALETEISEKDDLISSLKEEDRESNENLINAKAAVFKSQLILNTLSGNIQEVPEMIDNFVNVFNILSNSLNTLENVANSVVKEKEDTEKKTNDLKIMLEVLTLKHTTEISTLQEQIDIIRTTESSRTQEIETLTQTINQLNNELEITRNDLHSKNSDNENLEAALVKATEHIETCNTTIAQLIEQKNELENLTMTLEERERLLEDKISEFSIIKEQVNNSIQERDEILSSIFKEITEFTTKYNIQNDTRGEEDNDCNKIYERILLTLDKIGSHITFITSKNGDEEDELIKVNEVLLEAKREIVELTQQNLSLVEQLSDVESKYNELTNKLTKNQNYNKELNKELSMTQRVVENLQEEVQLKADELTSLEEKLKDLKDQFQSNDFIMKQQIDELKLENKQLKASIPSVRNKTDLGSIITYEHKDPYDVDNKDVVNSERNSNEITTTCSDLASPPSLLTICCNKIVDYIQPKDVESNTTTVISNEYSEHQNYIVECKCSELSIELQAAREENYKIVELLEQLEAVNQCLMQEQEETRNELQLLTAHAHDLQKKIINHKTNLAILTATTTAENRVLKSQVKALQHHHSRFHNVCQRDIPDVKKQLRELMTLLRGDLSIVDQQNASFKRYSLPDVLDSSTALPNFKNESTLDGDLLMLDTNITMTTAADNTLTAQDQTCLDLTQFYTEASCQPNEFNQIEILSEENNVYERLNMLKEENVKLREIVDKYAEIKNSMIDAQLSPIKISNGDYENINAVPNSDKISAVNECEKCNKQQELQHIHEKLCDDVKLLSEELFEIKSQKAEIEQKYNGLILETPSTDLLVKKLNNLEKDYNIKIQEISKLNNTLSIKAEQIKILQEENDTLSTQVMENISEADDLNKELDIMKKINAELLDKCSKLEQSDTEISDKKFSDMSDSCSECLSKDDLIKSLELRLTKTHTKLNRSLSDSDTSSRYNKICTLQSELDAGREDCKEITEDVVTIKNHLDRSNLAMELDDSMGESNEYTFTRDYSINSPQSNNCYMPDIPEEHPIDIYKIDKLDCFNYYSEKTGVDNETINRDIKMIDLMKSFYDHLIIKHGNEVENLTNKLKDYDEAKNQLETQISNLKEKYSQVTAELEQKDRNNSAFVKGLSQIKNNINILNQEIIRLTDADVTKLVNMCKENFFKVLDNELGLSSTRIIETLIDNIVNKHQTDLTGIMEKYSKLQEHMENITKELSSVTTNLENMKSQLSAKEEEYNLLKKQKERIHEISNAVTLDIVKKDKELTDTISNGYRKLVELNVVNNQDVDLTLPVIANIELLFERCIAQHKNVSSLDAQKDKENLAIEVMNTKQIIEEKQKEIEELKSRCQNLQEINNAVTVDLLDKDNKLHAQSALYKDLNEIYESKVKENKANVDLIENLSEEVNLLKVTINEKEKTISKLEMEIHDSENKLKELTEIVGSVKLMQDDIAHLKAANEAIIKEKESYANELIKSGETLKQNNIEMDKMTSDILVLRESVRENGMVIENLNVEAKILLKQNMELKQQLEEKCRECYRLETNIKTHEKSAEVQTRMIMRLEKQKNEDDKIISEKTKQIEELKQKGSLQTDGNEIELLRKAKETLEVRVTELEELLSGKSRPSIDALADLSRRRRQSLHDSKRLFGEDKLEFGDHNGMEAVFESRPKPDDLFMDVDEDMSNRSSPIMRHSKGRDSLSTSKTDQDEEQPSRPSSVVATRRRRQSIHDLHRSVLRHTPSPDLPNRILDEFNHSKPSDTSGDIVSEVSHLRERLACCQQELDDLKEKYRELDEECETCAEYLRERDEQCARLKKERAALQATVSDLKEKLQSCNPNQSQQAASKPSVAHVGVNTDEDWSNLHSVVVDRMSFDAEVEKNKKLTKTIEELRFRKQDLKNTLAKMQKALEKNSSRRELDAAKHELQACKQELSQLRVKYKELDEECETCAQYLREKEEQCRRLKEAKTALESQLLEFQGDHNSKSQSTRKKRQSLHDQNRSASVDVKDACTETCDDLLSYQVERDGSVRLMSEDKQAKEMKHLKLVVEKLSQQKSFLEQQLVNVSAMQPPHPMYVATGSAIVQNQQLTDVMKENQKLKKINAKLVNICKKRGKDSNRENEDPAERG</sequence>
<evidence type="ECO:0000256" key="5">
    <source>
        <dbReference type="ARBA" id="ARBA00023175"/>
    </source>
</evidence>
<keyword evidence="6" id="KW-0206">Cytoskeleton</keyword>
<evidence type="ECO:0000256" key="8">
    <source>
        <dbReference type="SAM" id="Coils"/>
    </source>
</evidence>
<proteinExistence type="inferred from homology"/>
<feature type="domain" description="Kinesin motor" evidence="10">
    <location>
        <begin position="4"/>
        <end position="325"/>
    </location>
</feature>
<dbReference type="CDD" id="cd01374">
    <property type="entry name" value="KISc_CENP_E"/>
    <property type="match status" value="1"/>
</dbReference>
<dbReference type="Pfam" id="PF00225">
    <property type="entry name" value="Kinesin"/>
    <property type="match status" value="1"/>
</dbReference>
<dbReference type="PROSITE" id="PS50067">
    <property type="entry name" value="KINESIN_MOTOR_2"/>
    <property type="match status" value="1"/>
</dbReference>
<feature type="compositionally biased region" description="Basic and acidic residues" evidence="9">
    <location>
        <begin position="2626"/>
        <end position="2636"/>
    </location>
</feature>
<reference evidence="11" key="1">
    <citation type="submission" date="2023-03" db="EMBL/GenBank/DDBJ databases">
        <title>Chromosome-level genomes of two armyworms, Mythimna separata and Mythimna loreyi, provide insights into the biosynthesis and reception of sex pheromones.</title>
        <authorList>
            <person name="Zhao H."/>
        </authorList>
    </citation>
    <scope>NUCLEOTIDE SEQUENCE</scope>
    <source>
        <strain evidence="11">BeijingLab</strain>
        <tissue evidence="11">Pupa</tissue>
    </source>
</reference>
<feature type="coiled-coil region" evidence="8">
    <location>
        <begin position="1096"/>
        <end position="1182"/>
    </location>
</feature>
<dbReference type="PANTHER" id="PTHR47968">
    <property type="entry name" value="CENTROMERE PROTEIN E"/>
    <property type="match status" value="1"/>
</dbReference>
<comment type="caution">
    <text evidence="11">The sequence shown here is derived from an EMBL/GenBank/DDBJ whole genome shotgun (WGS) entry which is preliminary data.</text>
</comment>
<dbReference type="InterPro" id="IPR036961">
    <property type="entry name" value="Kinesin_motor_dom_sf"/>
</dbReference>
<dbReference type="SUPFAM" id="SSF52540">
    <property type="entry name" value="P-loop containing nucleoside triphosphate hydrolases"/>
    <property type="match status" value="1"/>
</dbReference>
<feature type="coiled-coil region" evidence="8">
    <location>
        <begin position="2475"/>
        <end position="2581"/>
    </location>
</feature>
<feature type="coiled-coil region" evidence="8">
    <location>
        <begin position="2841"/>
        <end position="2933"/>
    </location>
</feature>
<feature type="coiled-coil region" evidence="8">
    <location>
        <begin position="512"/>
        <end position="640"/>
    </location>
</feature>
<evidence type="ECO:0000313" key="11">
    <source>
        <dbReference type="EMBL" id="KAJ8724846.1"/>
    </source>
</evidence>
<feature type="coiled-coil region" evidence="8">
    <location>
        <begin position="688"/>
        <end position="799"/>
    </location>
</feature>
<evidence type="ECO:0000256" key="4">
    <source>
        <dbReference type="ARBA" id="ARBA00023054"/>
    </source>
</evidence>
<dbReference type="InterPro" id="IPR027417">
    <property type="entry name" value="P-loop_NTPase"/>
</dbReference>
<evidence type="ECO:0000256" key="7">
    <source>
        <dbReference type="PROSITE-ProRule" id="PRU00283"/>
    </source>
</evidence>
<keyword evidence="3 7" id="KW-0067">ATP-binding</keyword>
<dbReference type="Gene3D" id="3.40.850.10">
    <property type="entry name" value="Kinesin motor domain"/>
    <property type="match status" value="1"/>
</dbReference>